<keyword evidence="3" id="KW-1185">Reference proteome</keyword>
<dbReference type="AlphaFoldDB" id="A0AAN8EMP9"/>
<proteinExistence type="predicted"/>
<dbReference type="EMBL" id="JAKLMC020000053">
    <property type="protein sequence ID" value="KAK5948133.1"/>
    <property type="molecule type" value="Genomic_DNA"/>
</dbReference>
<evidence type="ECO:0000313" key="2">
    <source>
        <dbReference type="EMBL" id="KAK5948133.1"/>
    </source>
</evidence>
<protein>
    <submittedName>
        <fullName evidence="2">Uncharacterized protein</fullName>
    </submittedName>
</protein>
<dbReference type="PANTHER" id="PTHR42100">
    <property type="entry name" value="OXIDOREDUCTASE 178 KDA SUBUNIT, PUTATIVE (AFU_ORTHOLOGUE AFUA_8G04320)-RELATED"/>
    <property type="match status" value="1"/>
</dbReference>
<evidence type="ECO:0000313" key="3">
    <source>
        <dbReference type="Proteomes" id="UP001316803"/>
    </source>
</evidence>
<feature type="region of interest" description="Disordered" evidence="1">
    <location>
        <begin position="173"/>
        <end position="194"/>
    </location>
</feature>
<feature type="region of interest" description="Disordered" evidence="1">
    <location>
        <begin position="1"/>
        <end position="39"/>
    </location>
</feature>
<name>A0AAN8EMP9_9EURO</name>
<feature type="compositionally biased region" description="Polar residues" evidence="1">
    <location>
        <begin position="15"/>
        <end position="27"/>
    </location>
</feature>
<dbReference type="InterPro" id="IPR034444">
    <property type="entry name" value="Nuo17.8"/>
</dbReference>
<comment type="caution">
    <text evidence="2">The sequence shown here is derived from an EMBL/GenBank/DDBJ whole genome shotgun (WGS) entry which is preliminary data.</text>
</comment>
<accession>A0AAN8EMP9</accession>
<dbReference type="GO" id="GO:0005739">
    <property type="term" value="C:mitochondrion"/>
    <property type="evidence" value="ECO:0007669"/>
    <property type="project" value="InterPro"/>
</dbReference>
<gene>
    <name evidence="2" type="ORF">OHC33_010881</name>
</gene>
<sequence length="194" mass="21658">MSLASRGTRAAARSLRQTRTARQPQRNASHGAGHDLAHGHGESALHMKDANTSGNESMGAGFYMTLAAVPIFYVGYRMAYGSEDGFVYRQYLKYKEGKKESEDADRLHQAVLSQAILDRARLSSFPRETSGPDLSFPEMFNTGSPWNQAVGQGADMRQLEEYYRKVRAQAEEERVARMQSNKSMDGYDPLPLTK</sequence>
<dbReference type="PANTHER" id="PTHR42100:SF1">
    <property type="entry name" value="OXIDOREDUCTASE 178 KDA SUBUNIT, PUTATIVE (AFU_ORTHOLOGUE AFUA_8G04320)-RELATED"/>
    <property type="match status" value="1"/>
</dbReference>
<reference evidence="2 3" key="1">
    <citation type="submission" date="2022-12" db="EMBL/GenBank/DDBJ databases">
        <title>Genomic features and morphological characterization of a novel Knufia sp. strain isolated from spacecraft assembly facility.</title>
        <authorList>
            <person name="Teixeira M."/>
            <person name="Chander A.M."/>
            <person name="Stajich J.E."/>
            <person name="Venkateswaran K."/>
        </authorList>
    </citation>
    <scope>NUCLEOTIDE SEQUENCE [LARGE SCALE GENOMIC DNA]</scope>
    <source>
        <strain evidence="2 3">FJI-L2-BK-P2</strain>
    </source>
</reference>
<organism evidence="2 3">
    <name type="scientific">Knufia fluminis</name>
    <dbReference type="NCBI Taxonomy" id="191047"/>
    <lineage>
        <taxon>Eukaryota</taxon>
        <taxon>Fungi</taxon>
        <taxon>Dikarya</taxon>
        <taxon>Ascomycota</taxon>
        <taxon>Pezizomycotina</taxon>
        <taxon>Eurotiomycetes</taxon>
        <taxon>Chaetothyriomycetidae</taxon>
        <taxon>Chaetothyriales</taxon>
        <taxon>Trichomeriaceae</taxon>
        <taxon>Knufia</taxon>
    </lineage>
</organism>
<dbReference type="Proteomes" id="UP001316803">
    <property type="component" value="Unassembled WGS sequence"/>
</dbReference>
<evidence type="ECO:0000256" key="1">
    <source>
        <dbReference type="SAM" id="MobiDB-lite"/>
    </source>
</evidence>